<evidence type="ECO:0000256" key="3">
    <source>
        <dbReference type="ARBA" id="ARBA00022490"/>
    </source>
</evidence>
<comment type="subcellular location">
    <subcellularLocation>
        <location evidence="1">Cytoplasm</location>
        <location evidence="1">Cytoskeleton</location>
    </subcellularLocation>
</comment>
<dbReference type="InterPro" id="IPR040457">
    <property type="entry name" value="GCP_C"/>
</dbReference>
<dbReference type="AlphaFoldDB" id="A0AAD5R0N7"/>
<name>A0AAD5R0N7_PARTN</name>
<keyword evidence="4" id="KW-0493">Microtubule</keyword>
<feature type="domain" description="Gamma tubulin complex component C-terminal" evidence="6">
    <location>
        <begin position="558"/>
        <end position="698"/>
    </location>
</feature>
<dbReference type="Gene3D" id="1.20.120.1900">
    <property type="entry name" value="Gamma-tubulin complex, C-terminal domain"/>
    <property type="match status" value="1"/>
</dbReference>
<evidence type="ECO:0000256" key="2">
    <source>
        <dbReference type="ARBA" id="ARBA00010337"/>
    </source>
</evidence>
<dbReference type="InterPro" id="IPR042241">
    <property type="entry name" value="GCP_C_sf"/>
</dbReference>
<evidence type="ECO:0000256" key="4">
    <source>
        <dbReference type="ARBA" id="ARBA00022701"/>
    </source>
</evidence>
<keyword evidence="8" id="KW-1185">Reference proteome</keyword>
<gene>
    <name evidence="7" type="ORF">KIN20_028097</name>
</gene>
<evidence type="ECO:0000256" key="5">
    <source>
        <dbReference type="ARBA" id="ARBA00023212"/>
    </source>
</evidence>
<proteinExistence type="inferred from homology"/>
<sequence length="763" mass="85808">MFEVCKEKPVRLNGEQVSAEFLHANLIFRLNHLGKEEIRNEVNDLLGQLREFDPQLYYFVLVATYRLPDSCLSKSLEDYISKKLQYLFDLPTACHGGSYGSLPVPHLFWDISPVLNDSLIVPDAINEDSIQPGVISPVDSRGTITYSYSKLLSDDTLRSIDCKGPPCVVFCFAPEAATSALLDMFSGISSDLFQEEHGTFYLANNCKLGSWTISRTKAVLSNKVEAANRISSLHRCISKKLDDIGWSRLRDVLKSTLHRINELFRSNLSQAAIAGQKDDHYHLDDFDHVVESHERVLGVCEQILQPDSTEMMQLVFVIRCLRDSTLDSHSHAAYDLLLRGLITIVAISVCVFVNTGRCDFSDRVFIRAAPASVSSDRSAYGKIWESDLNVELPSSPDLPSRLCRAVVKQGVLVRLLRTATDAASRDHVNLLSLYKIEGVQVMADLVEELDKVSDKAESMLHGEVDAKTLENLVDSVVSSSPMFNICSFVTRAILDDVRRMCDVIRHLIFCAGGDGFSKEVSRRVVVFKLRAELQARGFDCRHISAIDIESGTRRLLITPPEPLSIVITAGHARRYVRMYTFLADLTRAASSLSEVELRETRVSAANRRRLSACCSSMLRVVTGTRDHVLTELDAVWKLFKIYDLENVNTIDHAIDAHRKVMKRMMQRTLLDIGGLTTSRTLGVICESCVRFAHAVNAADEASAFIHYRVFEERAQLLREKLSVEWTNMYARILLWRLDSSGEFMDEEDFYTSDASKMSDRSSS</sequence>
<dbReference type="GO" id="GO:0005874">
    <property type="term" value="C:microtubule"/>
    <property type="evidence" value="ECO:0007669"/>
    <property type="project" value="UniProtKB-KW"/>
</dbReference>
<comment type="similarity">
    <text evidence="2">Belongs to the TUBGCP family.</text>
</comment>
<dbReference type="Pfam" id="PF04130">
    <property type="entry name" value="GCP_C_terminal"/>
    <property type="match status" value="1"/>
</dbReference>
<comment type="caution">
    <text evidence="7">The sequence shown here is derived from an EMBL/GenBank/DDBJ whole genome shotgun (WGS) entry which is preliminary data.</text>
</comment>
<reference evidence="7" key="1">
    <citation type="submission" date="2021-06" db="EMBL/GenBank/DDBJ databases">
        <title>Parelaphostrongylus tenuis whole genome reference sequence.</title>
        <authorList>
            <person name="Garwood T.J."/>
            <person name="Larsen P.A."/>
            <person name="Fountain-Jones N.M."/>
            <person name="Garbe J.R."/>
            <person name="Macchietto M.G."/>
            <person name="Kania S.A."/>
            <person name="Gerhold R.W."/>
            <person name="Richards J.E."/>
            <person name="Wolf T.M."/>
        </authorList>
    </citation>
    <scope>NUCLEOTIDE SEQUENCE</scope>
    <source>
        <strain evidence="7">MNPRO001-30</strain>
        <tissue evidence="7">Meninges</tissue>
    </source>
</reference>
<keyword evidence="3" id="KW-0963">Cytoplasm</keyword>
<evidence type="ECO:0000313" key="8">
    <source>
        <dbReference type="Proteomes" id="UP001196413"/>
    </source>
</evidence>
<keyword evidence="5" id="KW-0206">Cytoskeleton</keyword>
<dbReference type="GO" id="GO:0043015">
    <property type="term" value="F:gamma-tubulin binding"/>
    <property type="evidence" value="ECO:0007669"/>
    <property type="project" value="InterPro"/>
</dbReference>
<protein>
    <recommendedName>
        <fullName evidence="6">Gamma tubulin complex component C-terminal domain-containing protein</fullName>
    </recommendedName>
</protein>
<accession>A0AAD5R0N7</accession>
<evidence type="ECO:0000256" key="1">
    <source>
        <dbReference type="ARBA" id="ARBA00004245"/>
    </source>
</evidence>
<evidence type="ECO:0000259" key="6">
    <source>
        <dbReference type="Pfam" id="PF04130"/>
    </source>
</evidence>
<evidence type="ECO:0000313" key="7">
    <source>
        <dbReference type="EMBL" id="KAJ1367233.1"/>
    </source>
</evidence>
<dbReference type="EMBL" id="JAHQIW010005813">
    <property type="protein sequence ID" value="KAJ1367233.1"/>
    <property type="molecule type" value="Genomic_DNA"/>
</dbReference>
<organism evidence="7 8">
    <name type="scientific">Parelaphostrongylus tenuis</name>
    <name type="common">Meningeal worm</name>
    <dbReference type="NCBI Taxonomy" id="148309"/>
    <lineage>
        <taxon>Eukaryota</taxon>
        <taxon>Metazoa</taxon>
        <taxon>Ecdysozoa</taxon>
        <taxon>Nematoda</taxon>
        <taxon>Chromadorea</taxon>
        <taxon>Rhabditida</taxon>
        <taxon>Rhabditina</taxon>
        <taxon>Rhabditomorpha</taxon>
        <taxon>Strongyloidea</taxon>
        <taxon>Metastrongylidae</taxon>
        <taxon>Parelaphostrongylus</taxon>
    </lineage>
</organism>
<dbReference type="Proteomes" id="UP001196413">
    <property type="component" value="Unassembled WGS sequence"/>
</dbReference>